<dbReference type="Proteomes" id="UP000799640">
    <property type="component" value="Unassembled WGS sequence"/>
</dbReference>
<dbReference type="AlphaFoldDB" id="A0A6G1HZI7"/>
<dbReference type="EMBL" id="ML996693">
    <property type="protein sequence ID" value="KAF2401422.1"/>
    <property type="molecule type" value="Genomic_DNA"/>
</dbReference>
<evidence type="ECO:0000313" key="3">
    <source>
        <dbReference type="Proteomes" id="UP000799640"/>
    </source>
</evidence>
<keyword evidence="3" id="KW-1185">Reference proteome</keyword>
<protein>
    <submittedName>
        <fullName evidence="2">Uncharacterized protein</fullName>
    </submittedName>
</protein>
<reference evidence="2" key="1">
    <citation type="journal article" date="2020" name="Stud. Mycol.">
        <title>101 Dothideomycetes genomes: a test case for predicting lifestyles and emergence of pathogens.</title>
        <authorList>
            <person name="Haridas S."/>
            <person name="Albert R."/>
            <person name="Binder M."/>
            <person name="Bloem J."/>
            <person name="Labutti K."/>
            <person name="Salamov A."/>
            <person name="Andreopoulos B."/>
            <person name="Baker S."/>
            <person name="Barry K."/>
            <person name="Bills G."/>
            <person name="Bluhm B."/>
            <person name="Cannon C."/>
            <person name="Castanera R."/>
            <person name="Culley D."/>
            <person name="Daum C."/>
            <person name="Ezra D."/>
            <person name="Gonzalez J."/>
            <person name="Henrissat B."/>
            <person name="Kuo A."/>
            <person name="Liang C."/>
            <person name="Lipzen A."/>
            <person name="Lutzoni F."/>
            <person name="Magnuson J."/>
            <person name="Mondo S."/>
            <person name="Nolan M."/>
            <person name="Ohm R."/>
            <person name="Pangilinan J."/>
            <person name="Park H.-J."/>
            <person name="Ramirez L."/>
            <person name="Alfaro M."/>
            <person name="Sun H."/>
            <person name="Tritt A."/>
            <person name="Yoshinaga Y."/>
            <person name="Zwiers L.-H."/>
            <person name="Turgeon B."/>
            <person name="Goodwin S."/>
            <person name="Spatafora J."/>
            <person name="Crous P."/>
            <person name="Grigoriev I."/>
        </authorList>
    </citation>
    <scope>NUCLEOTIDE SEQUENCE</scope>
    <source>
        <strain evidence="2">CBS 262.69</strain>
    </source>
</reference>
<feature type="region of interest" description="Disordered" evidence="1">
    <location>
        <begin position="1"/>
        <end position="127"/>
    </location>
</feature>
<sequence length="127" mass="13178">MGNLCGKESKNFTDGGQTIRQADERARARAAHTTAPAPANRAPARPPQKLGGNGGDSGGDAVDARTAAEARAAAAEARANKAQGSGKLADQLAQQKKGGMNAALRQAADENRRAREVDQTSEARTWN</sequence>
<feature type="compositionally biased region" description="Low complexity" evidence="1">
    <location>
        <begin position="31"/>
        <end position="43"/>
    </location>
</feature>
<feature type="compositionally biased region" description="Basic and acidic residues" evidence="1">
    <location>
        <begin position="107"/>
        <end position="118"/>
    </location>
</feature>
<evidence type="ECO:0000256" key="1">
    <source>
        <dbReference type="SAM" id="MobiDB-lite"/>
    </source>
</evidence>
<accession>A0A6G1HZI7</accession>
<organism evidence="2 3">
    <name type="scientific">Trichodelitschia bisporula</name>
    <dbReference type="NCBI Taxonomy" id="703511"/>
    <lineage>
        <taxon>Eukaryota</taxon>
        <taxon>Fungi</taxon>
        <taxon>Dikarya</taxon>
        <taxon>Ascomycota</taxon>
        <taxon>Pezizomycotina</taxon>
        <taxon>Dothideomycetes</taxon>
        <taxon>Dothideomycetes incertae sedis</taxon>
        <taxon>Phaeotrichales</taxon>
        <taxon>Phaeotrichaceae</taxon>
        <taxon>Trichodelitschia</taxon>
    </lineage>
</organism>
<name>A0A6G1HZI7_9PEZI</name>
<proteinExistence type="predicted"/>
<evidence type="ECO:0000313" key="2">
    <source>
        <dbReference type="EMBL" id="KAF2401422.1"/>
    </source>
</evidence>
<dbReference type="OrthoDB" id="5415072at2759"/>
<gene>
    <name evidence="2" type="ORF">EJ06DRAFT_555994</name>
</gene>